<name>A0A1B8QFT1_9GAMM</name>
<reference evidence="1 2" key="1">
    <citation type="submission" date="2016-06" db="EMBL/GenBank/DDBJ databases">
        <title>Draft genome of Moraxella atlantae CCUG 66109.</title>
        <authorList>
            <person name="Salva-Serra F."/>
            <person name="Engstrom-Jakobsson H."/>
            <person name="Thorell K."/>
            <person name="Gonzales-Siles L."/>
            <person name="Karlsson R."/>
            <person name="Boulund F."/>
            <person name="Engstrand L."/>
            <person name="Kristiansson E."/>
            <person name="Moore E."/>
        </authorList>
    </citation>
    <scope>NUCLEOTIDE SEQUENCE [LARGE SCALE GENOMIC DNA]</scope>
    <source>
        <strain evidence="1 2">CCUG 66109</strain>
    </source>
</reference>
<gene>
    <name evidence="1" type="ORF">A9308_02725</name>
</gene>
<dbReference type="AlphaFoldDB" id="A0A1B8QFT1"/>
<comment type="caution">
    <text evidence="1">The sequence shown here is derived from an EMBL/GenBank/DDBJ whole genome shotgun (WGS) entry which is preliminary data.</text>
</comment>
<dbReference type="Proteomes" id="UP000092508">
    <property type="component" value="Unassembled WGS sequence"/>
</dbReference>
<evidence type="ECO:0000313" key="1">
    <source>
        <dbReference type="EMBL" id="OBX80849.1"/>
    </source>
</evidence>
<accession>A0A1B8QFT1</accession>
<organism evidence="1 2">
    <name type="scientific">Faucicola atlantae</name>
    <dbReference type="NCBI Taxonomy" id="34059"/>
    <lineage>
        <taxon>Bacteria</taxon>
        <taxon>Pseudomonadati</taxon>
        <taxon>Pseudomonadota</taxon>
        <taxon>Gammaproteobacteria</taxon>
        <taxon>Moraxellales</taxon>
        <taxon>Moraxellaceae</taxon>
        <taxon>Faucicola</taxon>
    </lineage>
</organism>
<sequence>MSVIVFNIVDRSRSQQPYILACFMVNNHYKLSSISMIKTYNYNKKVTTQADSHFLYKLSKQAC</sequence>
<dbReference type="EMBL" id="LZMZ01000003">
    <property type="protein sequence ID" value="OBX80849.1"/>
    <property type="molecule type" value="Genomic_DNA"/>
</dbReference>
<protein>
    <submittedName>
        <fullName evidence="1">Uncharacterized protein</fullName>
    </submittedName>
</protein>
<evidence type="ECO:0000313" key="2">
    <source>
        <dbReference type="Proteomes" id="UP000092508"/>
    </source>
</evidence>
<proteinExistence type="predicted"/>